<dbReference type="PANTHER" id="PTHR30600:SF4">
    <property type="entry name" value="CYTOCHROME C DOMAIN-CONTAINING PROTEIN"/>
    <property type="match status" value="1"/>
</dbReference>
<feature type="domain" description="Cytochrome c" evidence="6">
    <location>
        <begin position="273"/>
        <end position="405"/>
    </location>
</feature>
<feature type="signal peptide" evidence="5">
    <location>
        <begin position="1"/>
        <end position="36"/>
    </location>
</feature>
<evidence type="ECO:0000256" key="2">
    <source>
        <dbReference type="ARBA" id="ARBA00022723"/>
    </source>
</evidence>
<accession>A0ABP8JC90</accession>
<feature type="chain" id="PRO_5047517329" evidence="5">
    <location>
        <begin position="37"/>
        <end position="405"/>
    </location>
</feature>
<sequence>MKFDSHMSKPSMRLSGLAAVWLLLASCELIFPQAPADDAVLDGPVAGLTPEQHAQFLRGDVAFNDEVFTSRTGLGPVFVAASCGSCHAGDGKGHPTTTLTRFGQVDSTGNLFLQRGGPQLQHRALPGFQPEQLPAGAAHSRFTPPANTGLGFLDAVPDAALLALADPNDADGDGISGRPNWISAPGYITARPGTRVQAGRYIGRYGKKAAAYDLLHQTAAAYNQDMGIVSSYEAVDAHSGQLADPEVSNQTVLDVVAYLKMLKAPVQREPNHPDVLAGEQAFLRIGCGKCHTPQLTTGASPIAALAHQTVRPYTDLLLHDMGPGLNDGYTEGTAAPAEWRTPALWGLGLSPNSQGGTYFLLHDGRARSIEDAIRQHGGEGQPSRERFDSLSAEQQRQLVRFLQSL</sequence>
<keyword evidence="2 4" id="KW-0479">Metal-binding</keyword>
<dbReference type="PROSITE" id="PS51257">
    <property type="entry name" value="PROKAR_LIPOPROTEIN"/>
    <property type="match status" value="1"/>
</dbReference>
<dbReference type="InterPro" id="IPR010538">
    <property type="entry name" value="DHOR"/>
</dbReference>
<organism evidence="7 8">
    <name type="scientific">Hymenobacter koreensis</name>
    <dbReference type="NCBI Taxonomy" id="1084523"/>
    <lineage>
        <taxon>Bacteria</taxon>
        <taxon>Pseudomonadati</taxon>
        <taxon>Bacteroidota</taxon>
        <taxon>Cytophagia</taxon>
        <taxon>Cytophagales</taxon>
        <taxon>Hymenobacteraceae</taxon>
        <taxon>Hymenobacter</taxon>
    </lineage>
</organism>
<keyword evidence="3 4" id="KW-0408">Iron</keyword>
<reference evidence="8" key="1">
    <citation type="journal article" date="2019" name="Int. J. Syst. Evol. Microbiol.">
        <title>The Global Catalogue of Microorganisms (GCM) 10K type strain sequencing project: providing services to taxonomists for standard genome sequencing and annotation.</title>
        <authorList>
            <consortium name="The Broad Institute Genomics Platform"/>
            <consortium name="The Broad Institute Genome Sequencing Center for Infectious Disease"/>
            <person name="Wu L."/>
            <person name="Ma J."/>
        </authorList>
    </citation>
    <scope>NUCLEOTIDE SEQUENCE [LARGE SCALE GENOMIC DNA]</scope>
    <source>
        <strain evidence="8">JCM 17924</strain>
    </source>
</reference>
<evidence type="ECO:0000313" key="7">
    <source>
        <dbReference type="EMBL" id="GAA4388556.1"/>
    </source>
</evidence>
<evidence type="ECO:0000256" key="4">
    <source>
        <dbReference type="PROSITE-ProRule" id="PRU00433"/>
    </source>
</evidence>
<feature type="domain" description="Cytochrome c" evidence="6">
    <location>
        <begin position="59"/>
        <end position="263"/>
    </location>
</feature>
<evidence type="ECO:0000313" key="8">
    <source>
        <dbReference type="Proteomes" id="UP001500454"/>
    </source>
</evidence>
<evidence type="ECO:0000256" key="3">
    <source>
        <dbReference type="ARBA" id="ARBA00023004"/>
    </source>
</evidence>
<name>A0ABP8JC90_9BACT</name>
<dbReference type="PANTHER" id="PTHR30600">
    <property type="entry name" value="CYTOCHROME C PEROXIDASE-RELATED"/>
    <property type="match status" value="1"/>
</dbReference>
<dbReference type="Proteomes" id="UP001500454">
    <property type="component" value="Unassembled WGS sequence"/>
</dbReference>
<protein>
    <submittedName>
        <fullName evidence="7">Di-heme oxidoredictase family protein</fullName>
    </submittedName>
</protein>
<dbReference type="SUPFAM" id="SSF46626">
    <property type="entry name" value="Cytochrome c"/>
    <property type="match status" value="2"/>
</dbReference>
<keyword evidence="1 4" id="KW-0349">Heme</keyword>
<gene>
    <name evidence="7" type="ORF">GCM10023186_35190</name>
</gene>
<dbReference type="InterPro" id="IPR051395">
    <property type="entry name" value="Cytochrome_c_Peroxidase/MauG"/>
</dbReference>
<proteinExistence type="predicted"/>
<dbReference type="PROSITE" id="PS51007">
    <property type="entry name" value="CYTC"/>
    <property type="match status" value="2"/>
</dbReference>
<keyword evidence="5" id="KW-0732">Signal</keyword>
<evidence type="ECO:0000256" key="1">
    <source>
        <dbReference type="ARBA" id="ARBA00022617"/>
    </source>
</evidence>
<comment type="caution">
    <text evidence="7">The sequence shown here is derived from an EMBL/GenBank/DDBJ whole genome shotgun (WGS) entry which is preliminary data.</text>
</comment>
<dbReference type="InterPro" id="IPR036909">
    <property type="entry name" value="Cyt_c-like_dom_sf"/>
</dbReference>
<evidence type="ECO:0000256" key="5">
    <source>
        <dbReference type="SAM" id="SignalP"/>
    </source>
</evidence>
<dbReference type="Gene3D" id="1.10.760.10">
    <property type="entry name" value="Cytochrome c-like domain"/>
    <property type="match status" value="1"/>
</dbReference>
<dbReference type="InterPro" id="IPR009056">
    <property type="entry name" value="Cyt_c-like_dom"/>
</dbReference>
<dbReference type="RefSeq" id="WP_345226480.1">
    <property type="nucleotide sequence ID" value="NZ_BAABHA010000011.1"/>
</dbReference>
<evidence type="ECO:0000259" key="6">
    <source>
        <dbReference type="PROSITE" id="PS51007"/>
    </source>
</evidence>
<dbReference type="Pfam" id="PF06537">
    <property type="entry name" value="DHOR"/>
    <property type="match status" value="2"/>
</dbReference>
<keyword evidence="8" id="KW-1185">Reference proteome</keyword>
<dbReference type="EMBL" id="BAABHA010000011">
    <property type="protein sequence ID" value="GAA4388556.1"/>
    <property type="molecule type" value="Genomic_DNA"/>
</dbReference>